<reference evidence="2 3" key="1">
    <citation type="submission" date="2018-06" db="EMBL/GenBank/DDBJ databases">
        <title>Comparative genomics reveals the genomic features of Rhizophagus irregularis, R. cerebriforme, R. diaphanum and Gigaspora rosea, and their symbiotic lifestyle signature.</title>
        <authorList>
            <person name="Morin E."/>
            <person name="San Clemente H."/>
            <person name="Chen E.C.H."/>
            <person name="De La Providencia I."/>
            <person name="Hainaut M."/>
            <person name="Kuo A."/>
            <person name="Kohler A."/>
            <person name="Murat C."/>
            <person name="Tang N."/>
            <person name="Roy S."/>
            <person name="Loubradou J."/>
            <person name="Henrissat B."/>
            <person name="Grigoriev I.V."/>
            <person name="Corradi N."/>
            <person name="Roux C."/>
            <person name="Martin F.M."/>
        </authorList>
    </citation>
    <scope>NUCLEOTIDE SEQUENCE [LARGE SCALE GENOMIC DNA]</scope>
    <source>
        <strain evidence="2 3">DAOM 194757</strain>
    </source>
</reference>
<dbReference type="AlphaFoldDB" id="A0A397USL7"/>
<feature type="transmembrane region" description="Helical" evidence="1">
    <location>
        <begin position="20"/>
        <end position="41"/>
    </location>
</feature>
<evidence type="ECO:0000313" key="3">
    <source>
        <dbReference type="Proteomes" id="UP000266673"/>
    </source>
</evidence>
<comment type="caution">
    <text evidence="2">The sequence shown here is derived from an EMBL/GenBank/DDBJ whole genome shotgun (WGS) entry which is preliminary data.</text>
</comment>
<gene>
    <name evidence="2" type="ORF">C2G38_2206056</name>
</gene>
<organism evidence="2 3">
    <name type="scientific">Gigaspora rosea</name>
    <dbReference type="NCBI Taxonomy" id="44941"/>
    <lineage>
        <taxon>Eukaryota</taxon>
        <taxon>Fungi</taxon>
        <taxon>Fungi incertae sedis</taxon>
        <taxon>Mucoromycota</taxon>
        <taxon>Glomeromycotina</taxon>
        <taxon>Glomeromycetes</taxon>
        <taxon>Diversisporales</taxon>
        <taxon>Gigasporaceae</taxon>
        <taxon>Gigaspora</taxon>
    </lineage>
</organism>
<evidence type="ECO:0000313" key="2">
    <source>
        <dbReference type="EMBL" id="RIB10463.1"/>
    </source>
</evidence>
<keyword evidence="1" id="KW-0472">Membrane</keyword>
<keyword evidence="1" id="KW-0812">Transmembrane</keyword>
<dbReference type="EMBL" id="QKWP01001248">
    <property type="protein sequence ID" value="RIB10463.1"/>
    <property type="molecule type" value="Genomic_DNA"/>
</dbReference>
<keyword evidence="3" id="KW-1185">Reference proteome</keyword>
<dbReference type="Proteomes" id="UP000266673">
    <property type="component" value="Unassembled WGS sequence"/>
</dbReference>
<name>A0A397USL7_9GLOM</name>
<keyword evidence="1" id="KW-1133">Transmembrane helix</keyword>
<protein>
    <submittedName>
        <fullName evidence="2">Uncharacterized protein</fullName>
    </submittedName>
</protein>
<evidence type="ECO:0000256" key="1">
    <source>
        <dbReference type="SAM" id="Phobius"/>
    </source>
</evidence>
<proteinExistence type="predicted"/>
<accession>A0A397USL7</accession>
<sequence length="70" mass="8031">MFSLHLADPGKWSSFPRLHVFIIIIHVNISRSFFITSSIFITETNGDLEVDQTPSNNDMIFNRVVSEKYG</sequence>